<evidence type="ECO:0000259" key="4">
    <source>
        <dbReference type="Pfam" id="PF13193"/>
    </source>
</evidence>
<reference evidence="5" key="1">
    <citation type="submission" date="2016-12" db="EMBL/GenBank/DDBJ databases">
        <authorList>
            <person name="Moulin L."/>
        </authorList>
    </citation>
    <scope>NUCLEOTIDE SEQUENCE [LARGE SCALE GENOMIC DNA]</scope>
    <source>
        <strain evidence="5">STM 7183</strain>
    </source>
</reference>
<dbReference type="Proteomes" id="UP000195569">
    <property type="component" value="Unassembled WGS sequence"/>
</dbReference>
<evidence type="ECO:0000256" key="1">
    <source>
        <dbReference type="ARBA" id="ARBA00006432"/>
    </source>
</evidence>
<comment type="caution">
    <text evidence="5">The sequence shown here is derived from an EMBL/GenBank/DDBJ whole genome shotgun (WGS) entry which is preliminary data.</text>
</comment>
<dbReference type="GO" id="GO:0006631">
    <property type="term" value="P:fatty acid metabolic process"/>
    <property type="evidence" value="ECO:0007669"/>
    <property type="project" value="TreeGrafter"/>
</dbReference>
<dbReference type="GO" id="GO:0031956">
    <property type="term" value="F:medium-chain fatty acid-CoA ligase activity"/>
    <property type="evidence" value="ECO:0007669"/>
    <property type="project" value="TreeGrafter"/>
</dbReference>
<dbReference type="EMBL" id="CYGY02000021">
    <property type="protein sequence ID" value="SIT39317.1"/>
    <property type="molecule type" value="Genomic_DNA"/>
</dbReference>
<dbReference type="InterPro" id="IPR025110">
    <property type="entry name" value="AMP-bd_C"/>
</dbReference>
<comment type="similarity">
    <text evidence="1">Belongs to the ATP-dependent AMP-binding enzyme family.</text>
</comment>
<dbReference type="Gene3D" id="3.40.50.12780">
    <property type="entry name" value="N-terminal domain of ligase-like"/>
    <property type="match status" value="1"/>
</dbReference>
<name>A0A1N7RW46_9BURK</name>
<keyword evidence="2 5" id="KW-0436">Ligase</keyword>
<dbReference type="Gene3D" id="3.30.300.30">
    <property type="match status" value="1"/>
</dbReference>
<dbReference type="PROSITE" id="PS00455">
    <property type="entry name" value="AMP_BINDING"/>
    <property type="match status" value="1"/>
</dbReference>
<evidence type="ECO:0000313" key="6">
    <source>
        <dbReference type="Proteomes" id="UP000195569"/>
    </source>
</evidence>
<organism evidence="5 6">
    <name type="scientific">Paraburkholderia piptadeniae</name>
    <dbReference type="NCBI Taxonomy" id="1701573"/>
    <lineage>
        <taxon>Bacteria</taxon>
        <taxon>Pseudomonadati</taxon>
        <taxon>Pseudomonadota</taxon>
        <taxon>Betaproteobacteria</taxon>
        <taxon>Burkholderiales</taxon>
        <taxon>Burkholderiaceae</taxon>
        <taxon>Paraburkholderia</taxon>
    </lineage>
</organism>
<dbReference type="RefSeq" id="WP_087733946.1">
    <property type="nucleotide sequence ID" value="NZ_CYGY02000021.1"/>
</dbReference>
<feature type="domain" description="AMP-binding enzyme C-terminal" evidence="4">
    <location>
        <begin position="427"/>
        <end position="502"/>
    </location>
</feature>
<dbReference type="AlphaFoldDB" id="A0A1N7RW46"/>
<protein>
    <submittedName>
        <fullName evidence="5">AMP-dependent synthetase and ligase</fullName>
    </submittedName>
</protein>
<dbReference type="OrthoDB" id="9766486at2"/>
<dbReference type="InterPro" id="IPR020845">
    <property type="entry name" value="AMP-binding_CS"/>
</dbReference>
<dbReference type="FunFam" id="3.30.300.30:FF:000008">
    <property type="entry name" value="2,3-dihydroxybenzoate-AMP ligase"/>
    <property type="match status" value="1"/>
</dbReference>
<dbReference type="PANTHER" id="PTHR43201">
    <property type="entry name" value="ACYL-COA SYNTHETASE"/>
    <property type="match status" value="1"/>
</dbReference>
<dbReference type="PANTHER" id="PTHR43201:SF5">
    <property type="entry name" value="MEDIUM-CHAIN ACYL-COA LIGASE ACSF2, MITOCHONDRIAL"/>
    <property type="match status" value="1"/>
</dbReference>
<dbReference type="SUPFAM" id="SSF56801">
    <property type="entry name" value="Acetyl-CoA synthetase-like"/>
    <property type="match status" value="1"/>
</dbReference>
<dbReference type="InterPro" id="IPR000873">
    <property type="entry name" value="AMP-dep_synth/lig_dom"/>
</dbReference>
<evidence type="ECO:0000256" key="2">
    <source>
        <dbReference type="ARBA" id="ARBA00022598"/>
    </source>
</evidence>
<keyword evidence="6" id="KW-1185">Reference proteome</keyword>
<gene>
    <name evidence="5" type="ORF">BN2476_210138</name>
</gene>
<dbReference type="NCBIfam" id="NF004837">
    <property type="entry name" value="PRK06187.1"/>
    <property type="match status" value="1"/>
</dbReference>
<evidence type="ECO:0000259" key="3">
    <source>
        <dbReference type="Pfam" id="PF00501"/>
    </source>
</evidence>
<dbReference type="InterPro" id="IPR045851">
    <property type="entry name" value="AMP-bd_C_sf"/>
</dbReference>
<dbReference type="Pfam" id="PF13193">
    <property type="entry name" value="AMP-binding_C"/>
    <property type="match status" value="1"/>
</dbReference>
<accession>A0A1N7RW46</accession>
<sequence length="514" mass="56143">MHAGHWVQRSALRTPNNILWISEDRRITYKDGASRINRVSNALLASAGKGARVAILCANRFEGLEAFLAAMSAGCTAVPMNPRLHVQEYAFLISDSGARVVFYSEDFADHVAELKPLVPEVKLWTCIGGEHRSADTDYEDFLLQFPATPPDVVIDPDDIAWLFYTSGTTGKPKGAMETHRNLVTMCQQFLLGVVPDVVSSDVMFHVAPISHGTASCMMPHLAVGAANAFPLSKSFKAEKVFEAIEKYRVTSTFMAPTMITMLLQSDSHTGYDLSSLKNVIYGGGPMYVNQLQKSLDVFGNVFVQIYGQGEAPMTVASLPKAAHMVGDDEAKIKRLASCGREMPGVRIAILDDNDAEVGVGEFGEVCVRSDLVMKGYWNRPEATAETLRNGWLHTGDVGYLDTEGYLFLTDRKKDLIISGGSNIYPREVEEVICSHPAVAEVAVVGVPDEVWGELVKAVVVLRSGHRLDAAGVIEHCKANMASYKKPSVVQFIDELPKNAAGKVLKRELRSTACE</sequence>
<proteinExistence type="inferred from homology"/>
<dbReference type="InterPro" id="IPR042099">
    <property type="entry name" value="ANL_N_sf"/>
</dbReference>
<feature type="domain" description="AMP-dependent synthetase/ligase" evidence="3">
    <location>
        <begin position="8"/>
        <end position="377"/>
    </location>
</feature>
<evidence type="ECO:0000313" key="5">
    <source>
        <dbReference type="EMBL" id="SIT39317.1"/>
    </source>
</evidence>
<dbReference type="Pfam" id="PF00501">
    <property type="entry name" value="AMP-binding"/>
    <property type="match status" value="1"/>
</dbReference>